<feature type="transmembrane region" description="Helical" evidence="1">
    <location>
        <begin position="44"/>
        <end position="66"/>
    </location>
</feature>
<dbReference type="OrthoDB" id="7067590at2"/>
<dbReference type="AlphaFoldDB" id="A0A7Z0VJC8"/>
<evidence type="ECO:0000313" key="3">
    <source>
        <dbReference type="Proteomes" id="UP000094769"/>
    </source>
</evidence>
<accession>A0A7Z0VJC8</accession>
<keyword evidence="1" id="KW-1133">Transmembrane helix</keyword>
<evidence type="ECO:0000313" key="2">
    <source>
        <dbReference type="EMBL" id="ODJ86702.1"/>
    </source>
</evidence>
<organism evidence="2 3">
    <name type="scientific">Candidatus Thiodiazotropha endolucinida</name>
    <dbReference type="NCBI Taxonomy" id="1655433"/>
    <lineage>
        <taxon>Bacteria</taxon>
        <taxon>Pseudomonadati</taxon>
        <taxon>Pseudomonadota</taxon>
        <taxon>Gammaproteobacteria</taxon>
        <taxon>Chromatiales</taxon>
        <taxon>Sedimenticolaceae</taxon>
        <taxon>Candidatus Thiodiazotropha</taxon>
    </lineage>
</organism>
<evidence type="ECO:0000256" key="1">
    <source>
        <dbReference type="SAM" id="Phobius"/>
    </source>
</evidence>
<reference evidence="2 3" key="1">
    <citation type="submission" date="2016-06" db="EMBL/GenBank/DDBJ databases">
        <title>Genome sequence of endosymbiont of Candidatus Endolucinida thiodiazotropha.</title>
        <authorList>
            <person name="Poehlein A."/>
            <person name="Koenig S."/>
            <person name="Heiden S.E."/>
            <person name="Thuermer A."/>
            <person name="Voget S."/>
            <person name="Daniel R."/>
            <person name="Markert S."/>
            <person name="Gros O."/>
            <person name="Schweder T."/>
        </authorList>
    </citation>
    <scope>NUCLEOTIDE SEQUENCE [LARGE SCALE GENOMIC DNA]</scope>
    <source>
        <strain evidence="2 3">COS</strain>
    </source>
</reference>
<gene>
    <name evidence="2" type="ORF">CODIS_30210</name>
</gene>
<sequence>MKQRTPLQKILMAIAFISYFIGILCGAAAFYFGEGSQDPVTASLMASIVFFVGVGIVLQVIGSSNLPDLKINR</sequence>
<keyword evidence="1" id="KW-0472">Membrane</keyword>
<protein>
    <submittedName>
        <fullName evidence="2">Uncharacterized protein</fullName>
    </submittedName>
</protein>
<proteinExistence type="predicted"/>
<dbReference type="RefSeq" id="WP_069126690.1">
    <property type="nucleotide sequence ID" value="NZ_MARB01000018.1"/>
</dbReference>
<keyword evidence="1" id="KW-0812">Transmembrane</keyword>
<feature type="transmembrane region" description="Helical" evidence="1">
    <location>
        <begin position="12"/>
        <end position="32"/>
    </location>
</feature>
<dbReference type="EMBL" id="MARB01000018">
    <property type="protein sequence ID" value="ODJ86702.1"/>
    <property type="molecule type" value="Genomic_DNA"/>
</dbReference>
<name>A0A7Z0VJC8_9GAMM</name>
<comment type="caution">
    <text evidence="2">The sequence shown here is derived from an EMBL/GenBank/DDBJ whole genome shotgun (WGS) entry which is preliminary data.</text>
</comment>
<keyword evidence="3" id="KW-1185">Reference proteome</keyword>
<dbReference type="Proteomes" id="UP000094769">
    <property type="component" value="Unassembled WGS sequence"/>
</dbReference>